<feature type="region of interest" description="Disordered" evidence="8">
    <location>
        <begin position="61"/>
        <end position="83"/>
    </location>
</feature>
<keyword evidence="6" id="KW-0564">Palmitate</keyword>
<sequence>MKLGKRFLPAILLFALILTGCWDKVELDDIAWVQAMGFDKGADGQILTTFVIGIPRLLQGGGGRGGGGGSGDGSSGPGPHHTTVTVQSKTVIEAIALAAINLGRRLSLQHTELYLFGEELAKSDIRFIVGAIDRYREVRGSAYIMVARPRAEDVLRVDVSPLEVSPSRYILTLAQQHMQTGLFETVFLVDFVNSLESEDDFPSCPIISLSRSFKQEGSTESGKGGGGGGQGGEGQKGQQGETQFPPTPRVGDRIQQPGLPPGLSGPQGGPMFLEGGQVPRVGGGPVEAMGTAVFRGGKMVGDLNGEETRTMLMVKGDFERGLFAVPDPQVPDQSQYSLSLDMRGRKTEVEVNRQGDRVEIDVHLTLEVSYMSMKTQSDYTDPRMEPLVEKAAAEYVKKNLDRAIMRTQEMGADVFGFGRRLRRTFLTWPEYEAFAWQSKYPQAQIRTNVEVELKRYGLDFGPLKVTPGEKLQESQ</sequence>
<evidence type="ECO:0000256" key="3">
    <source>
        <dbReference type="ARBA" id="ARBA00022544"/>
    </source>
</evidence>
<feature type="domain" description="Spore germination protein N-terminal" evidence="10">
    <location>
        <begin position="23"/>
        <end position="208"/>
    </location>
</feature>
<gene>
    <name evidence="11" type="ORF">IMF26_09835</name>
</gene>
<dbReference type="PANTHER" id="PTHR35789">
    <property type="entry name" value="SPORE GERMINATION PROTEIN B3"/>
    <property type="match status" value="1"/>
</dbReference>
<protein>
    <submittedName>
        <fullName evidence="11">Ger(X)C family spore germination protein</fullName>
    </submittedName>
</protein>
<dbReference type="GO" id="GO:0009847">
    <property type="term" value="P:spore germination"/>
    <property type="evidence" value="ECO:0007669"/>
    <property type="project" value="InterPro"/>
</dbReference>
<dbReference type="KEGG" id="fcz:IMF26_09835"/>
<reference evidence="11" key="1">
    <citation type="submission" date="2020-10" db="EMBL/GenBank/DDBJ databases">
        <authorList>
            <person name="Kadnikov V."/>
            <person name="Beletsky A.V."/>
            <person name="Mardanov A.V."/>
            <person name="Karnachuk O.V."/>
            <person name="Ravin N.V."/>
        </authorList>
    </citation>
    <scope>NUCLEOTIDE SEQUENCE</scope>
    <source>
        <strain evidence="11">Bu02</strain>
    </source>
</reference>
<evidence type="ECO:0000256" key="7">
    <source>
        <dbReference type="ARBA" id="ARBA00023288"/>
    </source>
</evidence>
<dbReference type="Gene3D" id="3.30.300.210">
    <property type="entry name" value="Nutrient germinant receptor protein C, domain 3"/>
    <property type="match status" value="1"/>
</dbReference>
<dbReference type="Pfam" id="PF05504">
    <property type="entry name" value="Spore_GerAC"/>
    <property type="match status" value="1"/>
</dbReference>
<evidence type="ECO:0000256" key="2">
    <source>
        <dbReference type="ARBA" id="ARBA00007886"/>
    </source>
</evidence>
<keyword evidence="7" id="KW-0449">Lipoprotein</keyword>
<evidence type="ECO:0000256" key="5">
    <source>
        <dbReference type="ARBA" id="ARBA00023136"/>
    </source>
</evidence>
<dbReference type="EMBL" id="CP062796">
    <property type="protein sequence ID" value="QUL98310.1"/>
    <property type="molecule type" value="Genomic_DNA"/>
</dbReference>
<evidence type="ECO:0000256" key="4">
    <source>
        <dbReference type="ARBA" id="ARBA00022729"/>
    </source>
</evidence>
<evidence type="ECO:0000313" key="11">
    <source>
        <dbReference type="EMBL" id="QUL98310.1"/>
    </source>
</evidence>
<keyword evidence="5" id="KW-0472">Membrane</keyword>
<dbReference type="AlphaFoldDB" id="A0AAT9LEQ6"/>
<dbReference type="GO" id="GO:0016020">
    <property type="term" value="C:membrane"/>
    <property type="evidence" value="ECO:0007669"/>
    <property type="project" value="UniProtKB-SubCell"/>
</dbReference>
<evidence type="ECO:0000256" key="1">
    <source>
        <dbReference type="ARBA" id="ARBA00004635"/>
    </source>
</evidence>
<comment type="similarity">
    <text evidence="2">Belongs to the GerABKC lipoprotein family.</text>
</comment>
<dbReference type="InterPro" id="IPR038501">
    <property type="entry name" value="Spore_GerAC_C_sf"/>
</dbReference>
<dbReference type="NCBIfam" id="TIGR02887">
    <property type="entry name" value="spore_ger_x_C"/>
    <property type="match status" value="1"/>
</dbReference>
<feature type="compositionally biased region" description="Low complexity" evidence="8">
    <location>
        <begin position="255"/>
        <end position="264"/>
    </location>
</feature>
<dbReference type="InterPro" id="IPR046953">
    <property type="entry name" value="Spore_GerAC-like_C"/>
</dbReference>
<name>A0AAT9LEQ6_9FIRM</name>
<reference evidence="11" key="2">
    <citation type="journal article" date="2023" name="Biology">
        <title>Prokaryotic Life Associated with Coal-Fire Gas Vents Revealed by Metagenomics.</title>
        <authorList>
            <person name="Kadnikov V.V."/>
            <person name="Mardanov A.V."/>
            <person name="Beletsky A.V."/>
            <person name="Karnachuk O.V."/>
            <person name="Ravin N.V."/>
        </authorList>
    </citation>
    <scope>NUCLEOTIDE SEQUENCE</scope>
    <source>
        <strain evidence="11">Bu02</strain>
    </source>
</reference>
<accession>A0AAT9LEQ6</accession>
<dbReference type="PANTHER" id="PTHR35789:SF1">
    <property type="entry name" value="SPORE GERMINATION PROTEIN B3"/>
    <property type="match status" value="1"/>
</dbReference>
<evidence type="ECO:0000256" key="6">
    <source>
        <dbReference type="ARBA" id="ARBA00023139"/>
    </source>
</evidence>
<comment type="subcellular location">
    <subcellularLocation>
        <location evidence="1">Membrane</location>
        <topology evidence="1">Lipid-anchor</topology>
    </subcellularLocation>
</comment>
<organism evidence="11">
    <name type="scientific">Candidatus Fermentithermobacillus carboniphilus</name>
    <dbReference type="NCBI Taxonomy" id="3085328"/>
    <lineage>
        <taxon>Bacteria</taxon>
        <taxon>Bacillati</taxon>
        <taxon>Bacillota</taxon>
        <taxon>Candidatus Fermentithermobacillia</taxon>
        <taxon>Candidatus Fermentithermobacillales</taxon>
        <taxon>Candidatus Fermentithermobacillaceae</taxon>
        <taxon>Candidatus Fermentithermobacillus</taxon>
    </lineage>
</organism>
<feature type="domain" description="Spore germination GerAC-like C-terminal" evidence="9">
    <location>
        <begin position="289"/>
        <end position="457"/>
    </location>
</feature>
<feature type="region of interest" description="Disordered" evidence="8">
    <location>
        <begin position="213"/>
        <end position="274"/>
    </location>
</feature>
<feature type="compositionally biased region" description="Gly residues" evidence="8">
    <location>
        <begin position="61"/>
        <end position="76"/>
    </location>
</feature>
<dbReference type="InterPro" id="IPR008844">
    <property type="entry name" value="Spore_GerAC-like"/>
</dbReference>
<evidence type="ECO:0000259" key="9">
    <source>
        <dbReference type="Pfam" id="PF05504"/>
    </source>
</evidence>
<feature type="compositionally biased region" description="Gly residues" evidence="8">
    <location>
        <begin position="222"/>
        <end position="237"/>
    </location>
</feature>
<dbReference type="InterPro" id="IPR057336">
    <property type="entry name" value="GerAC_N"/>
</dbReference>
<dbReference type="PROSITE" id="PS51257">
    <property type="entry name" value="PROKAR_LIPOPROTEIN"/>
    <property type="match status" value="1"/>
</dbReference>
<dbReference type="Pfam" id="PF25198">
    <property type="entry name" value="Spore_GerAC_N"/>
    <property type="match status" value="1"/>
</dbReference>
<keyword evidence="3" id="KW-0309">Germination</keyword>
<keyword evidence="4" id="KW-0732">Signal</keyword>
<proteinExistence type="inferred from homology"/>
<evidence type="ECO:0000256" key="8">
    <source>
        <dbReference type="SAM" id="MobiDB-lite"/>
    </source>
</evidence>
<evidence type="ECO:0000259" key="10">
    <source>
        <dbReference type="Pfam" id="PF25198"/>
    </source>
</evidence>